<keyword evidence="3" id="KW-0235">DNA replication</keyword>
<dbReference type="InterPro" id="IPR010994">
    <property type="entry name" value="RuvA_2-like"/>
</dbReference>
<feature type="domain" description="NAD-dependent DNA ligase N-terminal" evidence="6">
    <location>
        <begin position="4"/>
        <end position="425"/>
    </location>
</feature>
<dbReference type="InterPro" id="IPR036420">
    <property type="entry name" value="BRCT_dom_sf"/>
</dbReference>
<reference evidence="7 8" key="1">
    <citation type="submission" date="2019-11" db="EMBL/GenBank/DDBJ databases">
        <authorList>
            <person name="Lewis R."/>
            <person name="Clooney A.G."/>
            <person name="Stockdale S.R."/>
            <person name="Buttimer C."/>
            <person name="Draper L.A."/>
            <person name="Ross R.P."/>
            <person name="Hill C."/>
        </authorList>
    </citation>
    <scope>NUCLEOTIDE SEQUENCE [LARGE SCALE GENOMIC DNA]</scope>
</reference>
<proteinExistence type="predicted"/>
<evidence type="ECO:0000256" key="2">
    <source>
        <dbReference type="ARBA" id="ARBA00022598"/>
    </source>
</evidence>
<dbReference type="Gene3D" id="1.10.287.610">
    <property type="entry name" value="Helix hairpin bin"/>
    <property type="match status" value="1"/>
</dbReference>
<evidence type="ECO:0000256" key="3">
    <source>
        <dbReference type="ARBA" id="ARBA00022705"/>
    </source>
</evidence>
<dbReference type="InterPro" id="IPR013840">
    <property type="entry name" value="DNAligase_N"/>
</dbReference>
<accession>A0A6B7ZES2</accession>
<name>A0A6B7ZES2_9CAUD</name>
<dbReference type="Gene3D" id="2.40.50.140">
    <property type="entry name" value="Nucleic acid-binding proteins"/>
    <property type="match status" value="1"/>
</dbReference>
<dbReference type="SUPFAM" id="SSF56091">
    <property type="entry name" value="DNA ligase/mRNA capping enzyme, catalytic domain"/>
    <property type="match status" value="1"/>
</dbReference>
<evidence type="ECO:0000256" key="4">
    <source>
        <dbReference type="ARBA" id="ARBA00023027"/>
    </source>
</evidence>
<protein>
    <recommendedName>
        <fullName evidence="1">DNA ligase (NAD(+))</fullName>
        <ecNumber evidence="1">6.5.1.2</ecNumber>
    </recommendedName>
</protein>
<comment type="catalytic activity">
    <reaction evidence="5">
        <text>NAD(+) + (deoxyribonucleotide)n-3'-hydroxyl + 5'-phospho-(deoxyribonucleotide)m = (deoxyribonucleotide)n+m + AMP + beta-nicotinamide D-nucleotide.</text>
        <dbReference type="EC" id="6.5.1.2"/>
    </reaction>
</comment>
<dbReference type="EC" id="6.5.1.2" evidence="1"/>
<dbReference type="Pfam" id="PF01653">
    <property type="entry name" value="DNA_ligase_aden"/>
    <property type="match status" value="1"/>
</dbReference>
<evidence type="ECO:0000313" key="7">
    <source>
        <dbReference type="EMBL" id="QGH71988.1"/>
    </source>
</evidence>
<gene>
    <name evidence="7" type="ORF">N1M2_125</name>
</gene>
<dbReference type="PIRSF" id="PIRSF001604">
    <property type="entry name" value="LigA"/>
    <property type="match status" value="1"/>
</dbReference>
<keyword evidence="4" id="KW-0520">NAD</keyword>
<keyword evidence="8" id="KW-1185">Reference proteome</keyword>
<keyword evidence="2 7" id="KW-0436">Ligase</keyword>
<dbReference type="SUPFAM" id="SSF50249">
    <property type="entry name" value="Nucleic acid-binding proteins"/>
    <property type="match status" value="1"/>
</dbReference>
<dbReference type="Gene3D" id="3.30.470.30">
    <property type="entry name" value="DNA ligase/mRNA capping enzyme"/>
    <property type="match status" value="1"/>
</dbReference>
<dbReference type="Proteomes" id="UP000464669">
    <property type="component" value="Segment"/>
</dbReference>
<evidence type="ECO:0000256" key="1">
    <source>
        <dbReference type="ARBA" id="ARBA00012722"/>
    </source>
</evidence>
<evidence type="ECO:0000259" key="6">
    <source>
        <dbReference type="SMART" id="SM00532"/>
    </source>
</evidence>
<dbReference type="SMART" id="SM00532">
    <property type="entry name" value="LIGANc"/>
    <property type="match status" value="1"/>
</dbReference>
<dbReference type="Gene3D" id="1.10.150.20">
    <property type="entry name" value="5' to 3' exonuclease, C-terminal subdomain"/>
    <property type="match status" value="1"/>
</dbReference>
<dbReference type="GO" id="GO:0003911">
    <property type="term" value="F:DNA ligase (NAD+) activity"/>
    <property type="evidence" value="ECO:0007669"/>
    <property type="project" value="InterPro"/>
</dbReference>
<dbReference type="InterPro" id="IPR013839">
    <property type="entry name" value="DNAligase_adenylation"/>
</dbReference>
<dbReference type="GO" id="GO:0006260">
    <property type="term" value="P:DNA replication"/>
    <property type="evidence" value="ECO:0007669"/>
    <property type="project" value="InterPro"/>
</dbReference>
<dbReference type="GO" id="GO:0006281">
    <property type="term" value="P:DNA repair"/>
    <property type="evidence" value="ECO:0007669"/>
    <property type="project" value="InterPro"/>
</dbReference>
<dbReference type="EMBL" id="MN642089">
    <property type="protein sequence ID" value="QGH71988.1"/>
    <property type="molecule type" value="Genomic_DNA"/>
</dbReference>
<dbReference type="SUPFAM" id="SSF47781">
    <property type="entry name" value="RuvA domain 2-like"/>
    <property type="match status" value="1"/>
</dbReference>
<dbReference type="InterPro" id="IPR001679">
    <property type="entry name" value="DNA_ligase"/>
</dbReference>
<dbReference type="InterPro" id="IPR012340">
    <property type="entry name" value="NA-bd_OB-fold"/>
</dbReference>
<dbReference type="Gene3D" id="3.40.50.10190">
    <property type="entry name" value="BRCT domain"/>
    <property type="match status" value="1"/>
</dbReference>
<organism evidence="7 8">
    <name type="scientific">Klebsiella phage N1M2</name>
    <dbReference type="NCBI Taxonomy" id="2664939"/>
    <lineage>
        <taxon>Viruses</taxon>
        <taxon>Duplodnaviria</taxon>
        <taxon>Heunggongvirae</taxon>
        <taxon>Uroviricota</taxon>
        <taxon>Caudoviricetes</taxon>
        <taxon>Chimalliviridae</taxon>
        <taxon>Nimduovirus</taxon>
        <taxon>Nimduovirus N1M2</taxon>
    </lineage>
</organism>
<evidence type="ECO:0000313" key="8">
    <source>
        <dbReference type="Proteomes" id="UP000464669"/>
    </source>
</evidence>
<evidence type="ECO:0000256" key="5">
    <source>
        <dbReference type="ARBA" id="ARBA00034005"/>
    </source>
</evidence>
<sequence length="657" mass="73975">MDTEKLRRILDLEAKIKYHDYMYFNQDMPVISDAEYDDLVREYKELLEQVPDYKSQLRVGFVEVDSKLSTVEITEPMISISKKKTPKDFKVWIARNAHANEVYEDKLDGVAIRLVYTNGVLTAGHTRGRGDIGEDVTHRMGLVVNIPTEIEAYKGFEKRTVTGECFCLFTDFDEYLKRHSLDPKETDTRSLVSGLLRRQTPGDREDLPIQFKVYNTDLETRKGFKTYDELMGHLCSIGFDIPKRFTEQEVEEMLSLASKPVGEYPIDGIVVKINDLREWEKEQTGEYYTYATCYKFPTLSYETKVTGIDWSLSNEGQLIGTLMYESVEYDGTKLTRCKLDYAGSYFEKGLRMGSIIRITKANEIIPNLVGLVDPGDGERLHYPENCPFCNKPVEYYQLYGTAYCKNDSCEGQLIKQLTRLVSKQGLNIKGLGDERVQSLVDNGFLSQPADLFKLTESDFINSGIGKGDAENILNQISRASDRDIVHWLFGLAIPGLGLVRAADISNLAATNGLNDGLQLHDAKSFVTVLSDAKYMSDMFGLDGLPMVTHVKKHADEILDFLSHYDFNRQSVVKEVGIPIAITGAWAALPRSMMEEGLANAGYTVTDSVTKSSKCLLIGDKPGASKLEKANRYGIPKYNITQVHTMNGLIALIESKPQ</sequence>